<keyword evidence="2" id="KW-0472">Membrane</keyword>
<evidence type="ECO:0000256" key="1">
    <source>
        <dbReference type="ARBA" id="ARBA00022729"/>
    </source>
</evidence>
<dbReference type="AlphaFoldDB" id="A0A3B0W1F0"/>
<evidence type="ECO:0000256" key="2">
    <source>
        <dbReference type="SAM" id="Phobius"/>
    </source>
</evidence>
<feature type="transmembrane region" description="Helical" evidence="2">
    <location>
        <begin position="7"/>
        <end position="30"/>
    </location>
</feature>
<keyword evidence="2" id="KW-1133">Transmembrane helix</keyword>
<protein>
    <recommendedName>
        <fullName evidence="3">DUF4352 domain-containing protein</fullName>
    </recommendedName>
</protein>
<organism evidence="4">
    <name type="scientific">hydrothermal vent metagenome</name>
    <dbReference type="NCBI Taxonomy" id="652676"/>
    <lineage>
        <taxon>unclassified sequences</taxon>
        <taxon>metagenomes</taxon>
        <taxon>ecological metagenomes</taxon>
    </lineage>
</organism>
<dbReference type="Pfam" id="PF11611">
    <property type="entry name" value="DUF4352"/>
    <property type="match status" value="1"/>
</dbReference>
<gene>
    <name evidence="4" type="ORF">MNBD_CHLOROFLEXI01-4640</name>
</gene>
<accession>A0A3B0W1F0</accession>
<evidence type="ECO:0000313" key="4">
    <source>
        <dbReference type="EMBL" id="VAW43109.1"/>
    </source>
</evidence>
<name>A0A3B0W1F0_9ZZZZ</name>
<proteinExistence type="predicted"/>
<keyword evidence="1" id="KW-0732">Signal</keyword>
<evidence type="ECO:0000259" key="3">
    <source>
        <dbReference type="Pfam" id="PF11611"/>
    </source>
</evidence>
<dbReference type="EMBL" id="UOEU01001026">
    <property type="protein sequence ID" value="VAW43109.1"/>
    <property type="molecule type" value="Genomic_DNA"/>
</dbReference>
<dbReference type="Gene3D" id="2.60.40.1240">
    <property type="match status" value="1"/>
</dbReference>
<reference evidence="4" key="1">
    <citation type="submission" date="2018-06" db="EMBL/GenBank/DDBJ databases">
        <authorList>
            <person name="Zhirakovskaya E."/>
        </authorList>
    </citation>
    <scope>NUCLEOTIDE SEQUENCE</scope>
</reference>
<dbReference type="InterPro" id="IPR029050">
    <property type="entry name" value="Immunoprotect_excell_Ig-like"/>
</dbReference>
<sequence>MKKPIKILGTLFGVLLILVCLGYIMLSLYLQYWSLNVLPSKPNYAGFGDSAPVDIPIVSDEAIPIGSKAQVRDMLVTVNKTGLLTDTKSLKELDEGWIYWYVNISLKNISEETISKFYPISYSRIQGTFLTNQGESYPYIDFGDATTDQTMLEVSEFSPNEVVEGMLIYKVPIDSDLYWIYGESSTDNAVFKVK</sequence>
<feature type="domain" description="DUF4352" evidence="3">
    <location>
        <begin position="64"/>
        <end position="178"/>
    </location>
</feature>
<keyword evidence="2" id="KW-0812">Transmembrane</keyword>
<dbReference type="InterPro" id="IPR029051">
    <property type="entry name" value="DUF4352"/>
</dbReference>